<evidence type="ECO:0000313" key="1">
    <source>
        <dbReference type="EMBL" id="KAK6992116.1"/>
    </source>
</evidence>
<dbReference type="AlphaFoldDB" id="A0AAV9ZTJ7"/>
<gene>
    <name evidence="1" type="ORF">R3P38DRAFT_2803165</name>
</gene>
<name>A0AAV9ZTJ7_9AGAR</name>
<keyword evidence="2" id="KW-1185">Reference proteome</keyword>
<accession>A0AAV9ZTJ7</accession>
<organism evidence="1 2">
    <name type="scientific">Favolaschia claudopus</name>
    <dbReference type="NCBI Taxonomy" id="2862362"/>
    <lineage>
        <taxon>Eukaryota</taxon>
        <taxon>Fungi</taxon>
        <taxon>Dikarya</taxon>
        <taxon>Basidiomycota</taxon>
        <taxon>Agaricomycotina</taxon>
        <taxon>Agaricomycetes</taxon>
        <taxon>Agaricomycetidae</taxon>
        <taxon>Agaricales</taxon>
        <taxon>Marasmiineae</taxon>
        <taxon>Mycenaceae</taxon>
        <taxon>Favolaschia</taxon>
    </lineage>
</organism>
<sequence length="132" mass="14977">MRIYDNGFMPPTTCKPKTTPAVDHEYHSARARCSYYVRFRRTPEATSGYSGYCRFSVATLDTVIASWDAHCTRSHGFPCPNAPPAYWGIRGIKILFSSKKEALEHAREKQIEVVNIKGSLDEPTIREFVGLF</sequence>
<dbReference type="EMBL" id="JAWWNJ010000113">
    <property type="protein sequence ID" value="KAK6992116.1"/>
    <property type="molecule type" value="Genomic_DNA"/>
</dbReference>
<dbReference type="Proteomes" id="UP001362999">
    <property type="component" value="Unassembled WGS sequence"/>
</dbReference>
<protein>
    <submittedName>
        <fullName evidence="1">Uncharacterized protein</fullName>
    </submittedName>
</protein>
<reference evidence="1 2" key="1">
    <citation type="journal article" date="2024" name="J Genomics">
        <title>Draft genome sequencing and assembly of Favolaschia claudopus CIRM-BRFM 2984 isolated from oak limbs.</title>
        <authorList>
            <person name="Navarro D."/>
            <person name="Drula E."/>
            <person name="Chaduli D."/>
            <person name="Cazenave R."/>
            <person name="Ahrendt S."/>
            <person name="Wang J."/>
            <person name="Lipzen A."/>
            <person name="Daum C."/>
            <person name="Barry K."/>
            <person name="Grigoriev I.V."/>
            <person name="Favel A."/>
            <person name="Rosso M.N."/>
            <person name="Martin F."/>
        </authorList>
    </citation>
    <scope>NUCLEOTIDE SEQUENCE [LARGE SCALE GENOMIC DNA]</scope>
    <source>
        <strain evidence="1 2">CIRM-BRFM 2984</strain>
    </source>
</reference>
<evidence type="ECO:0000313" key="2">
    <source>
        <dbReference type="Proteomes" id="UP001362999"/>
    </source>
</evidence>
<comment type="caution">
    <text evidence="1">The sequence shown here is derived from an EMBL/GenBank/DDBJ whole genome shotgun (WGS) entry which is preliminary data.</text>
</comment>
<proteinExistence type="predicted"/>